<gene>
    <name evidence="1" type="ORF">TSPGSL018_25702</name>
</gene>
<sequence length="64" mass="7469">LVWHCWFAVSTTAVRCKFSSPFSFVEQHIVLVPCKACFCTFFCSFKWSLPCYSTVHYYVVETLS</sequence>
<accession>A0A061RRE6</accession>
<organism evidence="1">
    <name type="scientific">Tetraselmis sp. GSL018</name>
    <dbReference type="NCBI Taxonomy" id="582737"/>
    <lineage>
        <taxon>Eukaryota</taxon>
        <taxon>Viridiplantae</taxon>
        <taxon>Chlorophyta</taxon>
        <taxon>core chlorophytes</taxon>
        <taxon>Chlorodendrophyceae</taxon>
        <taxon>Chlorodendrales</taxon>
        <taxon>Chlorodendraceae</taxon>
        <taxon>Tetraselmis</taxon>
    </lineage>
</organism>
<dbReference type="EMBL" id="GBEZ01011253">
    <property type="protein sequence ID" value="JAC74518.1"/>
    <property type="molecule type" value="Transcribed_RNA"/>
</dbReference>
<dbReference type="AlphaFoldDB" id="A0A061RRE6"/>
<proteinExistence type="predicted"/>
<name>A0A061RRE6_9CHLO</name>
<reference evidence="1" key="1">
    <citation type="submission" date="2014-05" db="EMBL/GenBank/DDBJ databases">
        <title>The transcriptome of the halophilic microalga Tetraselmis sp. GSL018 isolated from the Great Salt Lake, Utah.</title>
        <authorList>
            <person name="Jinkerson R.E."/>
            <person name="D'Adamo S."/>
            <person name="Posewitz M.C."/>
        </authorList>
    </citation>
    <scope>NUCLEOTIDE SEQUENCE</scope>
    <source>
        <strain evidence="1">GSL018</strain>
    </source>
</reference>
<feature type="non-terminal residue" evidence="1">
    <location>
        <position position="1"/>
    </location>
</feature>
<protein>
    <submittedName>
        <fullName evidence="1">Uncharacterized protein</fullName>
    </submittedName>
</protein>
<evidence type="ECO:0000313" key="1">
    <source>
        <dbReference type="EMBL" id="JAC74518.1"/>
    </source>
</evidence>